<keyword evidence="5 7" id="KW-1133">Transmembrane helix</keyword>
<feature type="transmembrane region" description="Helical" evidence="7">
    <location>
        <begin position="347"/>
        <end position="367"/>
    </location>
</feature>
<evidence type="ECO:0000313" key="8">
    <source>
        <dbReference type="EMBL" id="PFG73256.1"/>
    </source>
</evidence>
<dbReference type="PANTHER" id="PTHR33567">
    <property type="entry name" value="CHROMATE ION TRANSPORTER (EUROFUNG)"/>
    <property type="match status" value="1"/>
</dbReference>
<protein>
    <submittedName>
        <fullName evidence="8">Chromate transporter</fullName>
    </submittedName>
</protein>
<accession>A0A2A9HE49</accession>
<gene>
    <name evidence="8" type="ORF">A9A59_0451</name>
</gene>
<proteinExistence type="inferred from homology"/>
<dbReference type="PANTHER" id="PTHR33567:SF3">
    <property type="entry name" value="CHROMATE ION TRANSPORTER (EUROFUNG)"/>
    <property type="match status" value="1"/>
</dbReference>
<dbReference type="InterPro" id="IPR014047">
    <property type="entry name" value="Chr_Tranpt_l_chain"/>
</dbReference>
<feature type="transmembrane region" description="Helical" evidence="7">
    <location>
        <begin position="244"/>
        <end position="265"/>
    </location>
</feature>
<comment type="subcellular location">
    <subcellularLocation>
        <location evidence="1">Cell membrane</location>
        <topology evidence="1">Multi-pass membrane protein</topology>
    </subcellularLocation>
</comment>
<evidence type="ECO:0000256" key="5">
    <source>
        <dbReference type="ARBA" id="ARBA00022989"/>
    </source>
</evidence>
<comment type="similarity">
    <text evidence="2">Belongs to the chromate ion transporter (CHR) (TC 2.A.51) family.</text>
</comment>
<dbReference type="Pfam" id="PF02417">
    <property type="entry name" value="Chromate_transp"/>
    <property type="match status" value="2"/>
</dbReference>
<evidence type="ECO:0000313" key="9">
    <source>
        <dbReference type="Proteomes" id="UP000223071"/>
    </source>
</evidence>
<evidence type="ECO:0000256" key="4">
    <source>
        <dbReference type="ARBA" id="ARBA00022692"/>
    </source>
</evidence>
<feature type="transmembrane region" description="Helical" evidence="7">
    <location>
        <begin position="81"/>
        <end position="105"/>
    </location>
</feature>
<keyword evidence="9" id="KW-1185">Reference proteome</keyword>
<feature type="transmembrane region" description="Helical" evidence="7">
    <location>
        <begin position="117"/>
        <end position="136"/>
    </location>
</feature>
<sequence length="412" mass="43361">MRGGASRGSLGEVARYFLRLGCVAFGGPAAHIAIMRRELVDERRWLSDREFLDMLGVTNLIPGPNSTEMTMHLGYRRAGLAGLWAGGLLFLVPAVAIVTVLAWAYVRYGSTPAGEAVLLGAQPVVLAIILQAAWGLTGAAFRGLESFGIVAGVLVLALAGVSEVVLVLGAGVFTALLWWFIRLLARSSRRSLPELPRAGQHPWALPRPRRRRDDGQRGWLPFAPPLPVALSAAAGASGATTAGIFLGFLKIGAVLYGSGYVLVSFMRDEFVEGRGWLTERQLLDAIAAGQVTPGPLFSSAAFAGYVMDGLAGALAASAGIFLPSFLFLMAAAPLVPRLRSWQPGNAFLDGVNAAAWALIVFAGVTLAGEVLDGWFPAVLFAAALVLATWTRLNTAWLVLGGIACGLAWTGLA</sequence>
<dbReference type="EMBL" id="PDJQ01000001">
    <property type="protein sequence ID" value="PFG73256.1"/>
    <property type="molecule type" value="Genomic_DNA"/>
</dbReference>
<evidence type="ECO:0000256" key="3">
    <source>
        <dbReference type="ARBA" id="ARBA00022475"/>
    </source>
</evidence>
<evidence type="ECO:0000256" key="7">
    <source>
        <dbReference type="SAM" id="Phobius"/>
    </source>
</evidence>
<keyword evidence="6 7" id="KW-0472">Membrane</keyword>
<dbReference type="PIRSF" id="PIRSF004810">
    <property type="entry name" value="ChrA"/>
    <property type="match status" value="1"/>
</dbReference>
<dbReference type="InterPro" id="IPR003370">
    <property type="entry name" value="Chromate_transpt"/>
</dbReference>
<feature type="transmembrane region" description="Helical" evidence="7">
    <location>
        <begin position="219"/>
        <end position="238"/>
    </location>
</feature>
<name>A0A2A9HE49_TEPT2</name>
<keyword evidence="4 7" id="KW-0812">Transmembrane</keyword>
<dbReference type="AlphaFoldDB" id="A0A2A9HE49"/>
<comment type="caution">
    <text evidence="8">The sequence shown here is derived from an EMBL/GenBank/DDBJ whole genome shotgun (WGS) entry which is preliminary data.</text>
</comment>
<feature type="transmembrane region" description="Helical" evidence="7">
    <location>
        <begin position="16"/>
        <end position="34"/>
    </location>
</feature>
<feature type="transmembrane region" description="Helical" evidence="7">
    <location>
        <begin position="394"/>
        <end position="411"/>
    </location>
</feature>
<feature type="transmembrane region" description="Helical" evidence="7">
    <location>
        <begin position="313"/>
        <end position="335"/>
    </location>
</feature>
<reference evidence="8 9" key="1">
    <citation type="submission" date="2017-09" db="EMBL/GenBank/DDBJ databases">
        <title>Sequencing the genomes of two abundant thermophiles in Great Basin hot springs: Thermocrinis jamiesonii and novel Chloroflexi Thermoflexus hugenholtzii.</title>
        <authorList>
            <person name="Hedlund B."/>
        </authorList>
    </citation>
    <scope>NUCLEOTIDE SEQUENCE [LARGE SCALE GENOMIC DNA]</scope>
    <source>
        <strain evidence="8 9">G233</strain>
    </source>
</reference>
<evidence type="ECO:0000256" key="6">
    <source>
        <dbReference type="ARBA" id="ARBA00023136"/>
    </source>
</evidence>
<organism evidence="8 9">
    <name type="scientific">Tepidiforma thermophila (strain KCTC 52669 / CGMCC 1.13589 / G233)</name>
    <dbReference type="NCBI Taxonomy" id="2761530"/>
    <lineage>
        <taxon>Bacteria</taxon>
        <taxon>Bacillati</taxon>
        <taxon>Chloroflexota</taxon>
        <taxon>Tepidiformia</taxon>
        <taxon>Tepidiformales</taxon>
        <taxon>Tepidiformaceae</taxon>
        <taxon>Tepidiforma</taxon>
    </lineage>
</organism>
<keyword evidence="3" id="KW-1003">Cell membrane</keyword>
<evidence type="ECO:0000256" key="2">
    <source>
        <dbReference type="ARBA" id="ARBA00005262"/>
    </source>
</evidence>
<dbReference type="GO" id="GO:0005886">
    <property type="term" value="C:plasma membrane"/>
    <property type="evidence" value="ECO:0007669"/>
    <property type="project" value="UniProtKB-SubCell"/>
</dbReference>
<dbReference type="Proteomes" id="UP000223071">
    <property type="component" value="Unassembled WGS sequence"/>
</dbReference>
<dbReference type="GO" id="GO:0015109">
    <property type="term" value="F:chromate transmembrane transporter activity"/>
    <property type="evidence" value="ECO:0007669"/>
    <property type="project" value="InterPro"/>
</dbReference>
<feature type="transmembrane region" description="Helical" evidence="7">
    <location>
        <begin position="143"/>
        <end position="161"/>
    </location>
</feature>
<evidence type="ECO:0000256" key="1">
    <source>
        <dbReference type="ARBA" id="ARBA00004651"/>
    </source>
</evidence>
<dbReference type="NCBIfam" id="TIGR00937">
    <property type="entry name" value="2A51"/>
    <property type="match status" value="1"/>
</dbReference>
<feature type="transmembrane region" description="Helical" evidence="7">
    <location>
        <begin position="373"/>
        <end position="389"/>
    </location>
</feature>